<feature type="region of interest" description="Disordered" evidence="1">
    <location>
        <begin position="549"/>
        <end position="605"/>
    </location>
</feature>
<feature type="transmembrane region" description="Helical" evidence="2">
    <location>
        <begin position="47"/>
        <end position="67"/>
    </location>
</feature>
<feature type="transmembrane region" description="Helical" evidence="2">
    <location>
        <begin position="108"/>
        <end position="128"/>
    </location>
</feature>
<feature type="transmembrane region" description="Helical" evidence="2">
    <location>
        <begin position="346"/>
        <end position="365"/>
    </location>
</feature>
<evidence type="ECO:0000313" key="5">
    <source>
        <dbReference type="Proteomes" id="UP000238358"/>
    </source>
</evidence>
<evidence type="ECO:0000259" key="3">
    <source>
        <dbReference type="Pfam" id="PF09925"/>
    </source>
</evidence>
<keyword evidence="2" id="KW-1133">Transmembrane helix</keyword>
<keyword evidence="2" id="KW-0812">Transmembrane</keyword>
<gene>
    <name evidence="4" type="ORF">C6Y28_03015</name>
</gene>
<feature type="transmembrane region" description="Helical" evidence="2">
    <location>
        <begin position="73"/>
        <end position="96"/>
    </location>
</feature>
<feature type="transmembrane region" description="Helical" evidence="2">
    <location>
        <begin position="134"/>
        <end position="156"/>
    </location>
</feature>
<feature type="transmembrane region" description="Helical" evidence="2">
    <location>
        <begin position="186"/>
        <end position="204"/>
    </location>
</feature>
<feature type="transmembrane region" description="Helical" evidence="2">
    <location>
        <begin position="267"/>
        <end position="289"/>
    </location>
</feature>
<feature type="region of interest" description="Disordered" evidence="1">
    <location>
        <begin position="498"/>
        <end position="524"/>
    </location>
</feature>
<feature type="compositionally biased region" description="Polar residues" evidence="1">
    <location>
        <begin position="595"/>
        <end position="605"/>
    </location>
</feature>
<sequence length="605" mass="66634">MERNTNVWLDRKVDDWVSKGWISEEARQKIRKSYGRDEQRKSLLTTLPLYALLAVIGLAAAGIALIWGVSQFWYYVSITVRMGLACVLLLITQIGVGAAMFQERQGSLVAEGVALVHCLGIFAVLAMAEQSFYIGWDVTAYVAVCALLCLPVVYLLRSLAALVVYDLSLLYWTAAGGPMNTPGGTALLWVLLLLAVPFYNTLITMRDERRLSGFSWLMTMTVFAAFGLSARATDYIPFLLLGSLAVTIMLIGYSIDIHQSWGVPFRWFGRFAAAGSLLISCLPAAWDGIARVHEFHWVTALVTLVLFAVMIALMARTVKKRLWGPVLYLAVPFILAFETLLVRAGLYSSIPLVLSSLYMVVLGFFETSQGFKPGHSLHMKFGVVLFVSLILAFIFGTQFSPLAPLLAIVVLALILFQFKRTRKAKAWAALRAARRTGLRHSSTRVRGQVKEDREADVPPKDAMPSWQVQDAASDADSLAEWMKDVRIPSPAELGLSAEPAGEEKADDLPKAPPVPAEPAEAPPAFTFTAPAADTEKSDVTPIAPVSQTVHETTEAVPQQMAVPQEPVPEEKPRITESPWSSMKPAPKRKKYFTHSPWSHQGGNRK</sequence>
<dbReference type="InterPro" id="IPR018677">
    <property type="entry name" value="DUF2157"/>
</dbReference>
<accession>A0A2S0M5E5</accession>
<protein>
    <submittedName>
        <fullName evidence="4">DUF2157 domain-containing protein</fullName>
    </submittedName>
</protein>
<dbReference type="EMBL" id="CP027569">
    <property type="protein sequence ID" value="AVO26670.1"/>
    <property type="molecule type" value="Genomic_DNA"/>
</dbReference>
<dbReference type="Proteomes" id="UP000238358">
    <property type="component" value="Chromosome"/>
</dbReference>
<feature type="transmembrane region" description="Helical" evidence="2">
    <location>
        <begin position="235"/>
        <end position="255"/>
    </location>
</feature>
<dbReference type="RefSeq" id="WP_027894747.1">
    <property type="nucleotide sequence ID" value="NZ_CP027569.1"/>
</dbReference>
<feature type="domain" description="DUF2157" evidence="3">
    <location>
        <begin position="14"/>
        <end position="160"/>
    </location>
</feature>
<feature type="transmembrane region" description="Helical" evidence="2">
    <location>
        <begin position="295"/>
        <end position="315"/>
    </location>
</feature>
<feature type="transmembrane region" description="Helical" evidence="2">
    <location>
        <begin position="163"/>
        <end position="180"/>
    </location>
</feature>
<dbReference type="OrthoDB" id="1625677at2"/>
<dbReference type="Pfam" id="PF09925">
    <property type="entry name" value="DUF2157"/>
    <property type="match status" value="1"/>
</dbReference>
<feature type="transmembrane region" description="Helical" evidence="2">
    <location>
        <begin position="211"/>
        <end position="229"/>
    </location>
</feature>
<feature type="transmembrane region" description="Helical" evidence="2">
    <location>
        <begin position="377"/>
        <end position="395"/>
    </location>
</feature>
<feature type="transmembrane region" description="Helical" evidence="2">
    <location>
        <begin position="401"/>
        <end position="418"/>
    </location>
</feature>
<evidence type="ECO:0000313" key="4">
    <source>
        <dbReference type="EMBL" id="AVO26670.1"/>
    </source>
</evidence>
<keyword evidence="2" id="KW-0472">Membrane</keyword>
<reference evidence="4 5" key="1">
    <citation type="journal article" date="2018" name="Genome Announc.">
        <title>Complete genomes of two Megasphaera elsdenii strains, NCIMB 702410 and ATCC 25940.</title>
        <authorList>
            <person name="Hatmaker E.A."/>
            <person name="O'Dell K."/>
            <person name="Riley L.A."/>
            <person name="Klingeman D.M."/>
            <person name="Guss A.M."/>
        </authorList>
    </citation>
    <scope>NUCLEOTIDE SEQUENCE [LARGE SCALE GENOMIC DNA]</scope>
    <source>
        <strain evidence="4 5">NCIMB702410</strain>
    </source>
</reference>
<feature type="compositionally biased region" description="Basic and acidic residues" evidence="1">
    <location>
        <begin position="448"/>
        <end position="459"/>
    </location>
</feature>
<evidence type="ECO:0000256" key="2">
    <source>
        <dbReference type="SAM" id="Phobius"/>
    </source>
</evidence>
<feature type="transmembrane region" description="Helical" evidence="2">
    <location>
        <begin position="322"/>
        <end position="340"/>
    </location>
</feature>
<dbReference type="AlphaFoldDB" id="A0A2S0M5E5"/>
<feature type="region of interest" description="Disordered" evidence="1">
    <location>
        <begin position="441"/>
        <end position="469"/>
    </location>
</feature>
<organism evidence="4 5">
    <name type="scientific">Megasphaera elsdenii</name>
    <dbReference type="NCBI Taxonomy" id="907"/>
    <lineage>
        <taxon>Bacteria</taxon>
        <taxon>Bacillati</taxon>
        <taxon>Bacillota</taxon>
        <taxon>Negativicutes</taxon>
        <taxon>Veillonellales</taxon>
        <taxon>Veillonellaceae</taxon>
        <taxon>Megasphaera</taxon>
    </lineage>
</organism>
<name>A0A2S0M5E5_MEGEL</name>
<proteinExistence type="predicted"/>
<evidence type="ECO:0000256" key="1">
    <source>
        <dbReference type="SAM" id="MobiDB-lite"/>
    </source>
</evidence>